<evidence type="ECO:0000313" key="6">
    <source>
        <dbReference type="Proteomes" id="UP000067444"/>
    </source>
</evidence>
<keyword evidence="6" id="KW-1185">Reference proteome</keyword>
<dbReference type="AlphaFoldDB" id="A0A0K0Y2J9"/>
<dbReference type="KEGG" id="otm:OSB_05710"/>
<dbReference type="InterPro" id="IPR050738">
    <property type="entry name" value="Sulfatase"/>
</dbReference>
<proteinExistence type="inferred from homology"/>
<dbReference type="EMBL" id="CP012160">
    <property type="protein sequence ID" value="AKS45132.1"/>
    <property type="molecule type" value="Genomic_DNA"/>
</dbReference>
<dbReference type="GO" id="GO:0004065">
    <property type="term" value="F:arylsulfatase activity"/>
    <property type="evidence" value="ECO:0007669"/>
    <property type="project" value="TreeGrafter"/>
</dbReference>
<dbReference type="InterPro" id="IPR017850">
    <property type="entry name" value="Alkaline_phosphatase_core_sf"/>
</dbReference>
<dbReference type="SUPFAM" id="SSF53649">
    <property type="entry name" value="Alkaline phosphatase-like"/>
    <property type="match status" value="1"/>
</dbReference>
<reference evidence="5 6" key="1">
    <citation type="journal article" date="2015" name="Genome Announc.">
        <title>Closed Genome Sequence of Octadecabacter temperatus SB1, the First Mesophilic Species of the Genus Octadecabacter.</title>
        <authorList>
            <person name="Voget S."/>
            <person name="Billerbeck S."/>
            <person name="Simon M."/>
            <person name="Daniel R."/>
        </authorList>
    </citation>
    <scope>NUCLEOTIDE SEQUENCE [LARGE SCALE GENOMIC DNA]</scope>
    <source>
        <strain evidence="5 6">SB1</strain>
    </source>
</reference>
<protein>
    <submittedName>
        <fullName evidence="5">Choline-sulfatase</fullName>
        <ecNumber evidence="5">3.1.6.6</ecNumber>
    </submittedName>
</protein>
<dbReference type="PROSITE" id="PS00149">
    <property type="entry name" value="SULFATASE_2"/>
    <property type="match status" value="1"/>
</dbReference>
<keyword evidence="4" id="KW-0106">Calcium</keyword>
<dbReference type="Pfam" id="PF00884">
    <property type="entry name" value="Sulfatase"/>
    <property type="match status" value="1"/>
</dbReference>
<dbReference type="Proteomes" id="UP000067444">
    <property type="component" value="Chromosome"/>
</dbReference>
<evidence type="ECO:0000256" key="2">
    <source>
        <dbReference type="ARBA" id="ARBA00022723"/>
    </source>
</evidence>
<accession>A0A0K0Y2J9</accession>
<comment type="similarity">
    <text evidence="1">Belongs to the sulfatase family.</text>
</comment>
<sequence length="430" mass="45493">MKNSTIAASLLMATAISGAGQAMASPNVLLIIADDMGLDASACYNVGNQQASMPNIEALCEAGLVFENAHSSPTCSPTRATMMSGQYGSRTGVGAPVATDGSDELSVDTFTIFDALAPTGYATNLIGKWHITGRQSGYGAPADMGIPDYFGPYFGGLSDYHNWTAIENGVEVEIEGYATTIQTDRAIDWVGEQEQPWFLWLAYNAPHSPFHLPPADLHSSHDLEDDEAAISDNPLPYYQAMLEALDTEVGRLLSSIPEDTVVMFIGDNGSPNQVTSGVYGEHSAKASLYSSGSNVPLIVTGPNIDAGRTAAFVNTTDLAATITGLAGTGFDSQDSIDFGPVLAGAEGSRNFLYVEHFTERETKGGGMYGWAYREGDYKVVVALDADVELYNLVEDPMEQNDLLADGGTTEHLAISEALSAAREAIVAPAN</sequence>
<evidence type="ECO:0000313" key="5">
    <source>
        <dbReference type="EMBL" id="AKS45132.1"/>
    </source>
</evidence>
<dbReference type="Gene3D" id="3.40.720.10">
    <property type="entry name" value="Alkaline Phosphatase, subunit A"/>
    <property type="match status" value="1"/>
</dbReference>
<evidence type="ECO:0000256" key="4">
    <source>
        <dbReference type="ARBA" id="ARBA00022837"/>
    </source>
</evidence>
<dbReference type="InterPro" id="IPR000917">
    <property type="entry name" value="Sulfatase_N"/>
</dbReference>
<dbReference type="InterPro" id="IPR024607">
    <property type="entry name" value="Sulfatase_CS"/>
</dbReference>
<dbReference type="GO" id="GO:0047753">
    <property type="term" value="F:choline-sulfatase activity"/>
    <property type="evidence" value="ECO:0007669"/>
    <property type="project" value="UniProtKB-EC"/>
</dbReference>
<dbReference type="PANTHER" id="PTHR42693:SF53">
    <property type="entry name" value="ENDO-4-O-SULFATASE"/>
    <property type="match status" value="1"/>
</dbReference>
<dbReference type="Gene3D" id="3.30.1120.10">
    <property type="match status" value="1"/>
</dbReference>
<organism evidence="5 6">
    <name type="scientific">Octadecabacter temperatus</name>
    <dbReference type="NCBI Taxonomy" id="1458307"/>
    <lineage>
        <taxon>Bacteria</taxon>
        <taxon>Pseudomonadati</taxon>
        <taxon>Pseudomonadota</taxon>
        <taxon>Alphaproteobacteria</taxon>
        <taxon>Rhodobacterales</taxon>
        <taxon>Roseobacteraceae</taxon>
        <taxon>Octadecabacter</taxon>
    </lineage>
</organism>
<dbReference type="STRING" id="1458307.OSB_05710"/>
<dbReference type="EC" id="3.1.6.6" evidence="5"/>
<evidence type="ECO:0000256" key="1">
    <source>
        <dbReference type="ARBA" id="ARBA00008779"/>
    </source>
</evidence>
<evidence type="ECO:0000256" key="3">
    <source>
        <dbReference type="ARBA" id="ARBA00022801"/>
    </source>
</evidence>
<dbReference type="PANTHER" id="PTHR42693">
    <property type="entry name" value="ARYLSULFATASE FAMILY MEMBER"/>
    <property type="match status" value="1"/>
</dbReference>
<dbReference type="OrthoDB" id="9803751at2"/>
<dbReference type="RefSeq" id="WP_049833552.1">
    <property type="nucleotide sequence ID" value="NZ_CP012160.1"/>
</dbReference>
<name>A0A0K0Y2J9_9RHOB</name>
<dbReference type="GO" id="GO:0046872">
    <property type="term" value="F:metal ion binding"/>
    <property type="evidence" value="ECO:0007669"/>
    <property type="project" value="UniProtKB-KW"/>
</dbReference>
<keyword evidence="2" id="KW-0479">Metal-binding</keyword>
<gene>
    <name evidence="5" type="primary">betC_1</name>
    <name evidence="5" type="ORF">OSB_05710</name>
</gene>
<dbReference type="PATRIC" id="fig|1458307.3.peg.575"/>
<keyword evidence="3 5" id="KW-0378">Hydrolase</keyword>